<gene>
    <name evidence="2" type="ORF">HYDPIDRAFT_98718</name>
</gene>
<evidence type="ECO:0000256" key="1">
    <source>
        <dbReference type="SAM" id="MobiDB-lite"/>
    </source>
</evidence>
<keyword evidence="3" id="KW-1185">Reference proteome</keyword>
<feature type="compositionally biased region" description="Polar residues" evidence="1">
    <location>
        <begin position="493"/>
        <end position="503"/>
    </location>
</feature>
<reference evidence="2 3" key="1">
    <citation type="submission" date="2014-04" db="EMBL/GenBank/DDBJ databases">
        <title>Evolutionary Origins and Diversification of the Mycorrhizal Mutualists.</title>
        <authorList>
            <consortium name="DOE Joint Genome Institute"/>
            <consortium name="Mycorrhizal Genomics Consortium"/>
            <person name="Kohler A."/>
            <person name="Kuo A."/>
            <person name="Nagy L.G."/>
            <person name="Floudas D."/>
            <person name="Copeland A."/>
            <person name="Barry K.W."/>
            <person name="Cichocki N."/>
            <person name="Veneault-Fourrey C."/>
            <person name="LaButti K."/>
            <person name="Lindquist E.A."/>
            <person name="Lipzen A."/>
            <person name="Lundell T."/>
            <person name="Morin E."/>
            <person name="Murat C."/>
            <person name="Riley R."/>
            <person name="Ohm R."/>
            <person name="Sun H."/>
            <person name="Tunlid A."/>
            <person name="Henrissat B."/>
            <person name="Grigoriev I.V."/>
            <person name="Hibbett D.S."/>
            <person name="Martin F."/>
        </authorList>
    </citation>
    <scope>NUCLEOTIDE SEQUENCE [LARGE SCALE GENOMIC DNA]</scope>
    <source>
        <strain evidence="2 3">MD-312</strain>
    </source>
</reference>
<dbReference type="HOGENOM" id="CLU_020640_0_0_1"/>
<feature type="region of interest" description="Disordered" evidence="1">
    <location>
        <begin position="486"/>
        <end position="513"/>
    </location>
</feature>
<accession>A0A0C9V4J6</accession>
<organism evidence="2 3">
    <name type="scientific">Hydnomerulius pinastri MD-312</name>
    <dbReference type="NCBI Taxonomy" id="994086"/>
    <lineage>
        <taxon>Eukaryota</taxon>
        <taxon>Fungi</taxon>
        <taxon>Dikarya</taxon>
        <taxon>Basidiomycota</taxon>
        <taxon>Agaricomycotina</taxon>
        <taxon>Agaricomycetes</taxon>
        <taxon>Agaricomycetidae</taxon>
        <taxon>Boletales</taxon>
        <taxon>Boletales incertae sedis</taxon>
        <taxon>Leucogyrophana</taxon>
    </lineage>
</organism>
<dbReference type="InterPro" id="IPR009072">
    <property type="entry name" value="Histone-fold"/>
</dbReference>
<dbReference type="EMBL" id="KN839872">
    <property type="protein sequence ID" value="KIJ60429.1"/>
    <property type="molecule type" value="Genomic_DNA"/>
</dbReference>
<feature type="region of interest" description="Disordered" evidence="1">
    <location>
        <begin position="185"/>
        <end position="217"/>
    </location>
</feature>
<proteinExistence type="predicted"/>
<feature type="region of interest" description="Disordered" evidence="1">
    <location>
        <begin position="136"/>
        <end position="156"/>
    </location>
</feature>
<dbReference type="OrthoDB" id="436852at2759"/>
<sequence>MASQAAASAVLDSVTIKILHAHSFARTSSQASSVLSNLLSRYLILVASACGQYAELAGRSRLSVHDLLACLGELGTNMDELSEYCSTEGVELSRYASSSAKRLDDLADIRGYLGEGLAHEDDAIPLTYAPLPEDELEVGSEEDEVEEASEDEVMEDGDAVPSATADMFAEPASYRWHPTSPYTPDFLPPFPDASRPQSPSPTPTPHPIKMERPPSPLPQHIASATAADYVTQVPYTDSVLATTPQWHLPSQPPSLRKSRAQTVRFPTPSTQQALLSAYHHILTHPVSQPGPPNPAKHKVALALVSQVQTNTRWDVPETLYANIVPCPPRVTAIGPSYAIPHSALEDIRAGKDVEKELEKKSLLPAAPPRPVFSNDRPVFLASQQSSRIPELARQVLPGSVLARTSRLTHPPILQRGSQKLYYGSGVPAPWNSSPFGASGAQGGKGGDDSNSMANGREAPSFTLPDAQMFATWEYEAKHCQEPLFAGRRGRTSGLASGTPTLSLSLGRPSKATS</sequence>
<name>A0A0C9V4J6_9AGAM</name>
<dbReference type="Gene3D" id="1.10.20.10">
    <property type="entry name" value="Histone, subunit A"/>
    <property type="match status" value="1"/>
</dbReference>
<dbReference type="GO" id="GO:0046982">
    <property type="term" value="F:protein heterodimerization activity"/>
    <property type="evidence" value="ECO:0007669"/>
    <property type="project" value="InterPro"/>
</dbReference>
<dbReference type="AlphaFoldDB" id="A0A0C9V4J6"/>
<evidence type="ECO:0000313" key="2">
    <source>
        <dbReference type="EMBL" id="KIJ60429.1"/>
    </source>
</evidence>
<feature type="region of interest" description="Disordered" evidence="1">
    <location>
        <begin position="433"/>
        <end position="459"/>
    </location>
</feature>
<evidence type="ECO:0000313" key="3">
    <source>
        <dbReference type="Proteomes" id="UP000053820"/>
    </source>
</evidence>
<protein>
    <submittedName>
        <fullName evidence="2">Unplaced genomic scaffold scaffold_38, whole genome shotgun sequence</fullName>
    </submittedName>
</protein>
<dbReference type="CDD" id="cd00076">
    <property type="entry name" value="HFD_SF"/>
    <property type="match status" value="1"/>
</dbReference>
<dbReference type="Proteomes" id="UP000053820">
    <property type="component" value="Unassembled WGS sequence"/>
</dbReference>